<dbReference type="Gene3D" id="3.40.50.360">
    <property type="match status" value="1"/>
</dbReference>
<dbReference type="NCBIfam" id="TIGR00333">
    <property type="entry name" value="nrdI"/>
    <property type="match status" value="1"/>
</dbReference>
<dbReference type="InterPro" id="IPR004465">
    <property type="entry name" value="RNR_NrdI"/>
</dbReference>
<reference evidence="2 3" key="1">
    <citation type="submission" date="2019-08" db="EMBL/GenBank/DDBJ databases">
        <authorList>
            <person name="Lei W."/>
        </authorList>
    </citation>
    <scope>NUCLEOTIDE SEQUENCE [LARGE SCALE GENOMIC DNA]</scope>
    <source>
        <strain evidence="2 3">CCUG 66496</strain>
    </source>
</reference>
<gene>
    <name evidence="2" type="primary">nrdI</name>
    <name evidence="2" type="ORF">FRX57_00270</name>
</gene>
<organism evidence="2 3">
    <name type="scientific">Streptococcus cuniculipharyngis</name>
    <dbReference type="NCBI Taxonomy" id="1562651"/>
    <lineage>
        <taxon>Bacteria</taxon>
        <taxon>Bacillati</taxon>
        <taxon>Bacillota</taxon>
        <taxon>Bacilli</taxon>
        <taxon>Lactobacillales</taxon>
        <taxon>Streptococcaceae</taxon>
        <taxon>Streptococcus</taxon>
    </lineage>
</organism>
<dbReference type="GO" id="GO:0010181">
    <property type="term" value="F:FMN binding"/>
    <property type="evidence" value="ECO:0007669"/>
    <property type="project" value="InterPro"/>
</dbReference>
<name>A0A5C5SCL5_9STRE</name>
<accession>A0A5C5SCL5</accession>
<proteinExistence type="predicted"/>
<dbReference type="EMBL" id="VOHL01000001">
    <property type="protein sequence ID" value="TWS98696.1"/>
    <property type="molecule type" value="Genomic_DNA"/>
</dbReference>
<evidence type="ECO:0000256" key="1">
    <source>
        <dbReference type="ARBA" id="ARBA00017129"/>
    </source>
</evidence>
<dbReference type="Pfam" id="PF07972">
    <property type="entry name" value="Flavodoxin_NdrI"/>
    <property type="match status" value="1"/>
</dbReference>
<dbReference type="PIRSF" id="PIRSF005087">
    <property type="entry name" value="NrdI"/>
    <property type="match status" value="1"/>
</dbReference>
<evidence type="ECO:0000313" key="2">
    <source>
        <dbReference type="EMBL" id="TWS98696.1"/>
    </source>
</evidence>
<keyword evidence="3" id="KW-1185">Reference proteome</keyword>
<dbReference type="RefSeq" id="WP_146565513.1">
    <property type="nucleotide sequence ID" value="NZ_VOHL01000001.1"/>
</dbReference>
<dbReference type="InterPro" id="IPR029039">
    <property type="entry name" value="Flavoprotein-like_sf"/>
</dbReference>
<evidence type="ECO:0000313" key="3">
    <source>
        <dbReference type="Proteomes" id="UP000317430"/>
    </source>
</evidence>
<dbReference type="PANTHER" id="PTHR37297:SF1">
    <property type="entry name" value="PROTEIN NRDI"/>
    <property type="match status" value="1"/>
</dbReference>
<dbReference type="AlphaFoldDB" id="A0A5C5SCL5"/>
<dbReference type="Proteomes" id="UP000317430">
    <property type="component" value="Unassembled WGS sequence"/>
</dbReference>
<comment type="caution">
    <text evidence="2">The sequence shown here is derived from an EMBL/GenBank/DDBJ whole genome shotgun (WGS) entry which is preliminary data.</text>
</comment>
<dbReference type="PANTHER" id="PTHR37297">
    <property type="entry name" value="PROTEIN NRDI"/>
    <property type="match status" value="1"/>
</dbReference>
<protein>
    <recommendedName>
        <fullName evidence="1">Putative NrdI-like protein</fullName>
    </recommendedName>
</protein>
<dbReference type="OrthoDB" id="350535at2"/>
<sequence>MITLVFYSLTGQCRRFVDKLGLLDTSIELKSTANYPRMTSPFILLVPSYDDSDVELVDDFLTENVALCQGLLGSGNRNFGPEFCKTARRYAQTYGLPILHEFEFNGTDQDLEYVKGILSHES</sequence>
<dbReference type="SUPFAM" id="SSF52218">
    <property type="entry name" value="Flavoproteins"/>
    <property type="match status" value="1"/>
</dbReference>